<accession>A0AC60QJ57</accession>
<gene>
    <name evidence="1" type="ORF">HPB47_019037</name>
</gene>
<comment type="caution">
    <text evidence="1">The sequence shown here is derived from an EMBL/GenBank/DDBJ whole genome shotgun (WGS) entry which is preliminary data.</text>
</comment>
<keyword evidence="2" id="KW-1185">Reference proteome</keyword>
<reference evidence="1 2" key="1">
    <citation type="journal article" date="2020" name="Cell">
        <title>Large-Scale Comparative Analyses of Tick Genomes Elucidate Their Genetic Diversity and Vector Capacities.</title>
        <authorList>
            <consortium name="Tick Genome and Microbiome Consortium (TIGMIC)"/>
            <person name="Jia N."/>
            <person name="Wang J."/>
            <person name="Shi W."/>
            <person name="Du L."/>
            <person name="Sun Y."/>
            <person name="Zhan W."/>
            <person name="Jiang J.F."/>
            <person name="Wang Q."/>
            <person name="Zhang B."/>
            <person name="Ji P."/>
            <person name="Bell-Sakyi L."/>
            <person name="Cui X.M."/>
            <person name="Yuan T.T."/>
            <person name="Jiang B.G."/>
            <person name="Yang W.F."/>
            <person name="Lam T.T."/>
            <person name="Chang Q.C."/>
            <person name="Ding S.J."/>
            <person name="Wang X.J."/>
            <person name="Zhu J.G."/>
            <person name="Ruan X.D."/>
            <person name="Zhao L."/>
            <person name="Wei J.T."/>
            <person name="Ye R.Z."/>
            <person name="Que T.C."/>
            <person name="Du C.H."/>
            <person name="Zhou Y.H."/>
            <person name="Cheng J.X."/>
            <person name="Dai P.F."/>
            <person name="Guo W.B."/>
            <person name="Han X.H."/>
            <person name="Huang E.J."/>
            <person name="Li L.F."/>
            <person name="Wei W."/>
            <person name="Gao Y.C."/>
            <person name="Liu J.Z."/>
            <person name="Shao H.Z."/>
            <person name="Wang X."/>
            <person name="Wang C.C."/>
            <person name="Yang T.C."/>
            <person name="Huo Q.B."/>
            <person name="Li W."/>
            <person name="Chen H.Y."/>
            <person name="Chen S.E."/>
            <person name="Zhou L.G."/>
            <person name="Ni X.B."/>
            <person name="Tian J.H."/>
            <person name="Sheng Y."/>
            <person name="Liu T."/>
            <person name="Pan Y.S."/>
            <person name="Xia L.Y."/>
            <person name="Li J."/>
            <person name="Zhao F."/>
            <person name="Cao W.C."/>
        </authorList>
    </citation>
    <scope>NUCLEOTIDE SEQUENCE [LARGE SCALE GENOMIC DNA]</scope>
    <source>
        <strain evidence="1">Iper-2018</strain>
    </source>
</reference>
<name>A0AC60QJ57_IXOPE</name>
<dbReference type="EMBL" id="JABSTQ010008418">
    <property type="protein sequence ID" value="KAG0434523.1"/>
    <property type="molecule type" value="Genomic_DNA"/>
</dbReference>
<organism evidence="1 2">
    <name type="scientific">Ixodes persulcatus</name>
    <name type="common">Taiga tick</name>
    <dbReference type="NCBI Taxonomy" id="34615"/>
    <lineage>
        <taxon>Eukaryota</taxon>
        <taxon>Metazoa</taxon>
        <taxon>Ecdysozoa</taxon>
        <taxon>Arthropoda</taxon>
        <taxon>Chelicerata</taxon>
        <taxon>Arachnida</taxon>
        <taxon>Acari</taxon>
        <taxon>Parasitiformes</taxon>
        <taxon>Ixodida</taxon>
        <taxon>Ixodoidea</taxon>
        <taxon>Ixodidae</taxon>
        <taxon>Ixodinae</taxon>
        <taxon>Ixodes</taxon>
    </lineage>
</organism>
<dbReference type="Proteomes" id="UP000805193">
    <property type="component" value="Unassembled WGS sequence"/>
</dbReference>
<sequence>MRTGPNPKSLLHRYADSRGNTLVGHRTMASYGLPPDVSLTALQDVAHISGLAVPSRVSSFLRLLGAAIVLDIPANTAAKNWARLLEHATYLDRLFPGIPTAEEIYSELKVISVMFRDDFFAVCTETSTQPCHLVDRFDFWNLFLGEINMELSEEEPGRIGLHYAPMQKNTQGKRVPYFLLHWLLKHHCCIKTLDIYESSLEYLQLLCDALHLSCGLEELVLGFSLDEQALEIVLPEVGTMPRTLVGLKVFAYEVPAYALDSLGTALQRVLGLASIDLSCMSMDACDADLLLSEMSACPSLAELSIEDYFLFPREGAALAELVAGSTALRKLCLSGAECSEMKQLERFFKGLASNRSLEELRLHSFNLEKPAMNLLVEAVVHISTLKILDVDYFDEEIDGDCLAELVARNTGLRELVFGGCGCEAKCVAAFSRAIRKNTRLQKLQLTLYNMKMQNYKELLTALSCNQSLQKLVLDNVLKNVVVDLCQLVSETRTEGRVKFPVGFEDALEFTCAIKKCSRLTQLAYQPKHDSLPLPRDAFSGLIDCHQLQSLTISECHKPIEKTVQKSANKPEEEAKEMVRSSKRYLDCKFLAVVGVVRDAVVCEPNGQVQLDGIGLDNWLRIRRYLRVADITPEPVLGHRPSSPW</sequence>
<proteinExistence type="predicted"/>
<evidence type="ECO:0000313" key="1">
    <source>
        <dbReference type="EMBL" id="KAG0434523.1"/>
    </source>
</evidence>
<evidence type="ECO:0000313" key="2">
    <source>
        <dbReference type="Proteomes" id="UP000805193"/>
    </source>
</evidence>
<protein>
    <submittedName>
        <fullName evidence="1">Uncharacterized protein</fullName>
    </submittedName>
</protein>